<dbReference type="AlphaFoldDB" id="A0A1H8UU67"/>
<gene>
    <name evidence="2" type="ORF">SAMN05660991_03103</name>
</gene>
<sequence>MTTTAATTRKIVGSLGVLGAAAAVAGLGTFGTFTDSTTPVTANVASGTVDIDLTSPANAITVPATGLVPGDSASRALTLRNLGTADLSSVSLAVTAPTSSVLDTNTALGLQLSIDACTVPWTQAGTATAPTYTCTGGITRSVLPATPVKGTHTLNNLTGLTAGNTDHLVFTVTLPAGADNTFQNKTTVLNLVFTGVQRNATTR</sequence>
<dbReference type="STRING" id="673521.SAMN05660991_03103"/>
<organism evidence="2 3">
    <name type="scientific">Trujillonella endophytica</name>
    <dbReference type="NCBI Taxonomy" id="673521"/>
    <lineage>
        <taxon>Bacteria</taxon>
        <taxon>Bacillati</taxon>
        <taxon>Actinomycetota</taxon>
        <taxon>Actinomycetes</taxon>
        <taxon>Geodermatophilales</taxon>
        <taxon>Geodermatophilaceae</taxon>
        <taxon>Trujillonella</taxon>
    </lineage>
</organism>
<dbReference type="OrthoDB" id="3788361at2"/>
<keyword evidence="1" id="KW-0472">Membrane</keyword>
<name>A0A1H8UU67_9ACTN</name>
<reference evidence="3" key="1">
    <citation type="submission" date="2016-10" db="EMBL/GenBank/DDBJ databases">
        <authorList>
            <person name="Varghese N."/>
            <person name="Submissions S."/>
        </authorList>
    </citation>
    <scope>NUCLEOTIDE SEQUENCE [LARGE SCALE GENOMIC DNA]</scope>
    <source>
        <strain evidence="3">DSM 45413</strain>
    </source>
</reference>
<keyword evidence="1" id="KW-1133">Transmembrane helix</keyword>
<proteinExistence type="predicted"/>
<dbReference type="Proteomes" id="UP000198960">
    <property type="component" value="Unassembled WGS sequence"/>
</dbReference>
<dbReference type="RefSeq" id="WP_091945188.1">
    <property type="nucleotide sequence ID" value="NZ_FOEE01000009.1"/>
</dbReference>
<keyword evidence="1" id="KW-0812">Transmembrane</keyword>
<accession>A0A1H8UU67</accession>
<evidence type="ECO:0000313" key="3">
    <source>
        <dbReference type="Proteomes" id="UP000198960"/>
    </source>
</evidence>
<evidence type="ECO:0000313" key="2">
    <source>
        <dbReference type="EMBL" id="SEP06760.1"/>
    </source>
</evidence>
<evidence type="ECO:0000256" key="1">
    <source>
        <dbReference type="SAM" id="Phobius"/>
    </source>
</evidence>
<dbReference type="Pfam" id="PF12389">
    <property type="entry name" value="Peptidase_M73"/>
    <property type="match status" value="1"/>
</dbReference>
<protein>
    <submittedName>
        <fullName evidence="2">Camelysin metallo-endopeptidase</fullName>
    </submittedName>
</protein>
<dbReference type="EMBL" id="FOEE01000009">
    <property type="protein sequence ID" value="SEP06760.1"/>
    <property type="molecule type" value="Genomic_DNA"/>
</dbReference>
<feature type="transmembrane region" description="Helical" evidence="1">
    <location>
        <begin position="12"/>
        <end position="33"/>
    </location>
</feature>
<keyword evidence="3" id="KW-1185">Reference proteome</keyword>
<dbReference type="InterPro" id="IPR022121">
    <property type="entry name" value="Peptidase_M73_camelysin"/>
</dbReference>